<protein>
    <submittedName>
        <fullName evidence="3">Uncharacterized protein</fullName>
    </submittedName>
</protein>
<feature type="coiled-coil region" evidence="1">
    <location>
        <begin position="461"/>
        <end position="523"/>
    </location>
</feature>
<accession>A0A8S1W9X4</accession>
<reference evidence="3" key="1">
    <citation type="submission" date="2021-01" db="EMBL/GenBank/DDBJ databases">
        <authorList>
            <consortium name="Genoscope - CEA"/>
            <person name="William W."/>
        </authorList>
    </citation>
    <scope>NUCLEOTIDE SEQUENCE</scope>
</reference>
<evidence type="ECO:0000256" key="1">
    <source>
        <dbReference type="SAM" id="Coils"/>
    </source>
</evidence>
<keyword evidence="1" id="KW-0175">Coiled coil</keyword>
<dbReference type="OrthoDB" id="302802at2759"/>
<dbReference type="AlphaFoldDB" id="A0A8S1W9X4"/>
<evidence type="ECO:0000256" key="2">
    <source>
        <dbReference type="SAM" id="MobiDB-lite"/>
    </source>
</evidence>
<name>A0A8S1W9X4_9CILI</name>
<keyword evidence="4" id="KW-1185">Reference proteome</keyword>
<feature type="region of interest" description="Disordered" evidence="2">
    <location>
        <begin position="684"/>
        <end position="710"/>
    </location>
</feature>
<gene>
    <name evidence="3" type="ORF">PPENT_87.1.T0850251</name>
</gene>
<feature type="coiled-coil region" evidence="1">
    <location>
        <begin position="339"/>
        <end position="385"/>
    </location>
</feature>
<dbReference type="EMBL" id="CAJJDO010000085">
    <property type="protein sequence ID" value="CAD8185747.1"/>
    <property type="molecule type" value="Genomic_DNA"/>
</dbReference>
<evidence type="ECO:0000313" key="4">
    <source>
        <dbReference type="Proteomes" id="UP000689195"/>
    </source>
</evidence>
<dbReference type="Proteomes" id="UP000689195">
    <property type="component" value="Unassembled WGS sequence"/>
</dbReference>
<evidence type="ECO:0000313" key="3">
    <source>
        <dbReference type="EMBL" id="CAD8185747.1"/>
    </source>
</evidence>
<proteinExistence type="predicted"/>
<sequence length="905" mass="107767">MLKLIEKLCNTLRQQLEQYSQINVWNQNLKQDILETNIVRFVKDCMLYIFHIPLEYDIEQYFTIAEIDKTMFNIQQYLNSIQNKNHFKYLFMNEGFQSGEQSSSDEFDSIIKPKPKIHKTHSLEHKPTDIPITENDLTQLNNLQQLLYETNLKVTKRDEQILQMTTNYLKDIQHLKLMFLRQLENPETEFYEVNYFDIKQALEPELQNYIQDKFNQLQKQCQQTVQRYKIELTALSTECESHKRTIAVLLQNNTLQSIIKMLFLIEKDPYKIWKQIQDQVGNKIIFQVFENQIGGYGINYREIDELISKNSAGGRMFCRQKQQYEEQLKIMIDDNIQIISNLKQDIQNKEQIIEELQISYEENTIRIQEQLNEYLEQKLKEQQINLSQEFDRKLKIQQKDLTDPQLIRKLTMKCAFARWMNFSKFYRIFEQEQDEDTLYELKLRINQCLKQVNDEFTIRDYEKLIQNYQQAQYNIIKFEQEKNIIEYKCKQQQLEIQKHKNTIQMQTQTIQALKQEIQNNETTIKLISKPFSSILQRLGYPSKINLLSILKSGINLEFLQNEDPEIQSSLITFFQLAIAQQIIHQSKLKRDAETITEFFDIRYAMSQELNEDSNYQQHRLQSPEVPLIQFQITDQAISPKDQLTNSYIENKFQIKGTQKTSNHTNQSPKSIRVQNQYQQINTPKISNQKRDNKNENVAVKREKKSQQQLLDTTTSGFQKQVEKVRRKDHLMIQEINYVDKGTQVDTDYISNQHKNSPSVQFRDNEQNSLQQDVLVILRDEGDSRATSVTKRRSLSQNNKKQQFNIPNQFINNQNLTLYQASKLKSQNKTIYSEQQQIQQNISLGFGFLPTSPFQFYQELFREKQKLQLKNYTIIKDQGVPIQNIQKRKIEPSIEGKHLQIPSYLK</sequence>
<feature type="compositionally biased region" description="Basic and acidic residues" evidence="2">
    <location>
        <begin position="688"/>
        <end position="700"/>
    </location>
</feature>
<comment type="caution">
    <text evidence="3">The sequence shown here is derived from an EMBL/GenBank/DDBJ whole genome shotgun (WGS) entry which is preliminary data.</text>
</comment>
<organism evidence="3 4">
    <name type="scientific">Paramecium pentaurelia</name>
    <dbReference type="NCBI Taxonomy" id="43138"/>
    <lineage>
        <taxon>Eukaryota</taxon>
        <taxon>Sar</taxon>
        <taxon>Alveolata</taxon>
        <taxon>Ciliophora</taxon>
        <taxon>Intramacronucleata</taxon>
        <taxon>Oligohymenophorea</taxon>
        <taxon>Peniculida</taxon>
        <taxon>Parameciidae</taxon>
        <taxon>Paramecium</taxon>
    </lineage>
</organism>